<feature type="region of interest" description="Disordered" evidence="1">
    <location>
        <begin position="68"/>
        <end position="97"/>
    </location>
</feature>
<gene>
    <name evidence="2" type="ORF">M0L20_07940</name>
</gene>
<feature type="compositionally biased region" description="Basic and acidic residues" evidence="1">
    <location>
        <begin position="70"/>
        <end position="91"/>
    </location>
</feature>
<evidence type="ECO:0000313" key="2">
    <source>
        <dbReference type="EMBL" id="MCK8491780.1"/>
    </source>
</evidence>
<accession>A0ABT0HJL2</accession>
<sequence>MEERDNVDTDYLKGFNEGYTMALYMPDFAEKIVSMDEDNSRNAGFKAGREQLLAEKQINKNILPAWLRSNRYDDKDQQTPDKSKDQDKDLDIEPEMN</sequence>
<name>A0ABT0HJL2_9BACT</name>
<evidence type="ECO:0000313" key="3">
    <source>
        <dbReference type="Proteomes" id="UP001202180"/>
    </source>
</evidence>
<dbReference type="Proteomes" id="UP001202180">
    <property type="component" value="Unassembled WGS sequence"/>
</dbReference>
<proteinExistence type="predicted"/>
<reference evidence="2 3" key="1">
    <citation type="submission" date="2022-04" db="EMBL/GenBank/DDBJ databases">
        <title>Spirosoma sp. strain RP8 genome sequencing and assembly.</title>
        <authorList>
            <person name="Jung Y."/>
        </authorList>
    </citation>
    <scope>NUCLEOTIDE SEQUENCE [LARGE SCALE GENOMIC DNA]</scope>
    <source>
        <strain evidence="2 3">RP8</strain>
    </source>
</reference>
<dbReference type="EMBL" id="JALPRF010000001">
    <property type="protein sequence ID" value="MCK8491780.1"/>
    <property type="molecule type" value="Genomic_DNA"/>
</dbReference>
<keyword evidence="3" id="KW-1185">Reference proteome</keyword>
<organism evidence="2 3">
    <name type="scientific">Spirosoma liriopis</name>
    <dbReference type="NCBI Taxonomy" id="2937440"/>
    <lineage>
        <taxon>Bacteria</taxon>
        <taxon>Pseudomonadati</taxon>
        <taxon>Bacteroidota</taxon>
        <taxon>Cytophagia</taxon>
        <taxon>Cytophagales</taxon>
        <taxon>Cytophagaceae</taxon>
        <taxon>Spirosoma</taxon>
    </lineage>
</organism>
<dbReference type="RefSeq" id="WP_248476417.1">
    <property type="nucleotide sequence ID" value="NZ_JALPRF010000001.1"/>
</dbReference>
<comment type="caution">
    <text evidence="2">The sequence shown here is derived from an EMBL/GenBank/DDBJ whole genome shotgun (WGS) entry which is preliminary data.</text>
</comment>
<protein>
    <submittedName>
        <fullName evidence="2">Uncharacterized protein</fullName>
    </submittedName>
</protein>
<evidence type="ECO:0000256" key="1">
    <source>
        <dbReference type="SAM" id="MobiDB-lite"/>
    </source>
</evidence>